<dbReference type="Proteomes" id="UP001066276">
    <property type="component" value="Chromosome 8"/>
</dbReference>
<evidence type="ECO:0000313" key="2">
    <source>
        <dbReference type="Proteomes" id="UP001066276"/>
    </source>
</evidence>
<sequence>MPLVYVSLPAPSLAAISVVRAASPSVPASAAPRPQWLRLDPRIPLSTATVGRQPYSVLRQGPRLGAFTPPCAAASRGQPCAALLWWLCTLFSWHAQSQSDVILGLESVRRT</sequence>
<keyword evidence="2" id="KW-1185">Reference proteome</keyword>
<evidence type="ECO:0008006" key="3">
    <source>
        <dbReference type="Google" id="ProtNLM"/>
    </source>
</evidence>
<accession>A0AAV7NGB4</accession>
<proteinExistence type="predicted"/>
<protein>
    <recommendedName>
        <fullName evidence="3">Secreted protein</fullName>
    </recommendedName>
</protein>
<gene>
    <name evidence="1" type="ORF">NDU88_001976</name>
</gene>
<organism evidence="1 2">
    <name type="scientific">Pleurodeles waltl</name>
    <name type="common">Iberian ribbed newt</name>
    <dbReference type="NCBI Taxonomy" id="8319"/>
    <lineage>
        <taxon>Eukaryota</taxon>
        <taxon>Metazoa</taxon>
        <taxon>Chordata</taxon>
        <taxon>Craniata</taxon>
        <taxon>Vertebrata</taxon>
        <taxon>Euteleostomi</taxon>
        <taxon>Amphibia</taxon>
        <taxon>Batrachia</taxon>
        <taxon>Caudata</taxon>
        <taxon>Salamandroidea</taxon>
        <taxon>Salamandridae</taxon>
        <taxon>Pleurodelinae</taxon>
        <taxon>Pleurodeles</taxon>
    </lineage>
</organism>
<reference evidence="1" key="1">
    <citation type="journal article" date="2022" name="bioRxiv">
        <title>Sequencing and chromosome-scale assembly of the giantPleurodeles waltlgenome.</title>
        <authorList>
            <person name="Brown T."/>
            <person name="Elewa A."/>
            <person name="Iarovenko S."/>
            <person name="Subramanian E."/>
            <person name="Araus A.J."/>
            <person name="Petzold A."/>
            <person name="Susuki M."/>
            <person name="Suzuki K.-i.T."/>
            <person name="Hayashi T."/>
            <person name="Toyoda A."/>
            <person name="Oliveira C."/>
            <person name="Osipova E."/>
            <person name="Leigh N.D."/>
            <person name="Simon A."/>
            <person name="Yun M.H."/>
        </authorList>
    </citation>
    <scope>NUCLEOTIDE SEQUENCE</scope>
    <source>
        <strain evidence="1">20211129_DDA</strain>
        <tissue evidence="1">Liver</tissue>
    </source>
</reference>
<evidence type="ECO:0000313" key="1">
    <source>
        <dbReference type="EMBL" id="KAJ1113734.1"/>
    </source>
</evidence>
<dbReference type="AlphaFoldDB" id="A0AAV7NGB4"/>
<dbReference type="EMBL" id="JANPWB010000012">
    <property type="protein sequence ID" value="KAJ1113734.1"/>
    <property type="molecule type" value="Genomic_DNA"/>
</dbReference>
<name>A0AAV7NGB4_PLEWA</name>
<comment type="caution">
    <text evidence="1">The sequence shown here is derived from an EMBL/GenBank/DDBJ whole genome shotgun (WGS) entry which is preliminary data.</text>
</comment>